<dbReference type="KEGG" id="est:DN752_06115"/>
<dbReference type="Proteomes" id="UP000248688">
    <property type="component" value="Chromosome"/>
</dbReference>
<dbReference type="EMBL" id="CP030041">
    <property type="protein sequence ID" value="AWW29729.1"/>
    <property type="molecule type" value="Genomic_DNA"/>
</dbReference>
<dbReference type="AlphaFoldDB" id="A0A2Z4IG95"/>
<keyword evidence="2" id="KW-1185">Reference proteome</keyword>
<evidence type="ECO:0000313" key="2">
    <source>
        <dbReference type="Proteomes" id="UP000248688"/>
    </source>
</evidence>
<organism evidence="1 2">
    <name type="scientific">Echinicola strongylocentroti</name>
    <dbReference type="NCBI Taxonomy" id="1795355"/>
    <lineage>
        <taxon>Bacteria</taxon>
        <taxon>Pseudomonadati</taxon>
        <taxon>Bacteroidota</taxon>
        <taxon>Cytophagia</taxon>
        <taxon>Cytophagales</taxon>
        <taxon>Cyclobacteriaceae</taxon>
        <taxon>Echinicola</taxon>
    </lineage>
</organism>
<protein>
    <submittedName>
        <fullName evidence="1">Uncharacterized protein</fullName>
    </submittedName>
</protein>
<proteinExistence type="predicted"/>
<name>A0A2Z4IG95_9BACT</name>
<accession>A0A2Z4IG95</accession>
<gene>
    <name evidence="1" type="ORF">DN752_06115</name>
</gene>
<sequence length="60" mass="7102">MKMVKATRQNKKKTILEHLFIGANVDTFIRFWYKNQNSYTGKLISSLVPKVKIMTPWPFL</sequence>
<reference evidence="1 2" key="1">
    <citation type="submission" date="2018-06" db="EMBL/GenBank/DDBJ databases">
        <title>Echinicola strongylocentroti sp. nov., isolated from a sea urchin Strongylocentrotus intermedius.</title>
        <authorList>
            <person name="Bae S.S."/>
        </authorList>
    </citation>
    <scope>NUCLEOTIDE SEQUENCE [LARGE SCALE GENOMIC DNA]</scope>
    <source>
        <strain evidence="1 2">MEBiC08714</strain>
    </source>
</reference>
<evidence type="ECO:0000313" key="1">
    <source>
        <dbReference type="EMBL" id="AWW29729.1"/>
    </source>
</evidence>